<feature type="domain" description="HTH hxlR-type" evidence="5">
    <location>
        <begin position="24"/>
        <end position="123"/>
    </location>
</feature>
<gene>
    <name evidence="6" type="primary">yybR_1</name>
    <name evidence="6" type="ORF">NCTC13184_00146</name>
</gene>
<keyword evidence="1" id="KW-0805">Transcription regulation</keyword>
<evidence type="ECO:0000313" key="6">
    <source>
        <dbReference type="EMBL" id="SUA40823.1"/>
    </source>
</evidence>
<proteinExistence type="predicted"/>
<dbReference type="Proteomes" id="UP000255082">
    <property type="component" value="Unassembled WGS sequence"/>
</dbReference>
<evidence type="ECO:0000259" key="5">
    <source>
        <dbReference type="PROSITE" id="PS51118"/>
    </source>
</evidence>
<feature type="region of interest" description="Disordered" evidence="4">
    <location>
        <begin position="161"/>
        <end position="180"/>
    </location>
</feature>
<dbReference type="InterPro" id="IPR002577">
    <property type="entry name" value="HTH_HxlR"/>
</dbReference>
<dbReference type="InterPro" id="IPR036390">
    <property type="entry name" value="WH_DNA-bd_sf"/>
</dbReference>
<keyword evidence="2" id="KW-0238">DNA-binding</keyword>
<dbReference type="InterPro" id="IPR036388">
    <property type="entry name" value="WH-like_DNA-bd_sf"/>
</dbReference>
<dbReference type="Pfam" id="PF01638">
    <property type="entry name" value="HxlR"/>
    <property type="match status" value="1"/>
</dbReference>
<evidence type="ECO:0000313" key="7">
    <source>
        <dbReference type="Proteomes" id="UP000255082"/>
    </source>
</evidence>
<evidence type="ECO:0000256" key="1">
    <source>
        <dbReference type="ARBA" id="ARBA00023015"/>
    </source>
</evidence>
<reference evidence="6 7" key="1">
    <citation type="submission" date="2018-06" db="EMBL/GenBank/DDBJ databases">
        <authorList>
            <consortium name="Pathogen Informatics"/>
            <person name="Doyle S."/>
        </authorList>
    </citation>
    <scope>NUCLEOTIDE SEQUENCE [LARGE SCALE GENOMIC DNA]</scope>
    <source>
        <strain evidence="6 7">NCTC13184</strain>
    </source>
</reference>
<dbReference type="PROSITE" id="PS51118">
    <property type="entry name" value="HTH_HXLR"/>
    <property type="match status" value="1"/>
</dbReference>
<dbReference type="SUPFAM" id="SSF46785">
    <property type="entry name" value="Winged helix' DNA-binding domain"/>
    <property type="match status" value="1"/>
</dbReference>
<dbReference type="PANTHER" id="PTHR33204">
    <property type="entry name" value="TRANSCRIPTIONAL REGULATOR, MARR FAMILY"/>
    <property type="match status" value="1"/>
</dbReference>
<evidence type="ECO:0000256" key="4">
    <source>
        <dbReference type="SAM" id="MobiDB-lite"/>
    </source>
</evidence>
<dbReference type="PANTHER" id="PTHR33204:SF18">
    <property type="entry name" value="TRANSCRIPTIONAL REGULATORY PROTEIN"/>
    <property type="match status" value="1"/>
</dbReference>
<dbReference type="Gene3D" id="1.10.10.10">
    <property type="entry name" value="Winged helix-like DNA-binding domain superfamily/Winged helix DNA-binding domain"/>
    <property type="match status" value="1"/>
</dbReference>
<dbReference type="GO" id="GO:0003677">
    <property type="term" value="F:DNA binding"/>
    <property type="evidence" value="ECO:0007669"/>
    <property type="project" value="UniProtKB-KW"/>
</dbReference>
<sequence>MIVVMPVKLEGPLRDLNSWKPDGCSIVKALDIVGARSAMLILRESIYGTTRFDGFAARVGITDAAAAAALRKLTDAGLLRKQPYREEGKRTRNEYVLTDMGRDLVPAIFALWQWGDKYLQGGVPPLERVEDTTGEPVRVELRGAGGGEIGLEDIRIRVNKDWRRPPPNTGKHSGAVGFGD</sequence>
<keyword evidence="3" id="KW-0804">Transcription</keyword>
<dbReference type="EMBL" id="UGRU01000001">
    <property type="protein sequence ID" value="SUA40823.1"/>
    <property type="molecule type" value="Genomic_DNA"/>
</dbReference>
<evidence type="ECO:0000256" key="2">
    <source>
        <dbReference type="ARBA" id="ARBA00023125"/>
    </source>
</evidence>
<accession>A0A378WKG9</accession>
<dbReference type="OrthoDB" id="5183359at2"/>
<organism evidence="6 7">
    <name type="scientific">Nocardia africana</name>
    <dbReference type="NCBI Taxonomy" id="134964"/>
    <lineage>
        <taxon>Bacteria</taxon>
        <taxon>Bacillati</taxon>
        <taxon>Actinomycetota</taxon>
        <taxon>Actinomycetes</taxon>
        <taxon>Mycobacteriales</taxon>
        <taxon>Nocardiaceae</taxon>
        <taxon>Nocardia</taxon>
    </lineage>
</organism>
<dbReference type="AlphaFoldDB" id="A0A378WKG9"/>
<evidence type="ECO:0000256" key="3">
    <source>
        <dbReference type="ARBA" id="ARBA00023163"/>
    </source>
</evidence>
<name>A0A378WKG9_9NOCA</name>
<protein>
    <submittedName>
        <fullName evidence="6">Uncharacterized HTH-type transcriptional regulator yybR</fullName>
    </submittedName>
</protein>